<dbReference type="InterPro" id="IPR050366">
    <property type="entry name" value="BP-dependent_transpt_permease"/>
</dbReference>
<organism evidence="9 11">
    <name type="scientific">Amycolatopsis azurea DSM 43854</name>
    <dbReference type="NCBI Taxonomy" id="1238180"/>
    <lineage>
        <taxon>Bacteria</taxon>
        <taxon>Bacillati</taxon>
        <taxon>Actinomycetota</taxon>
        <taxon>Actinomycetes</taxon>
        <taxon>Pseudonocardiales</taxon>
        <taxon>Pseudonocardiaceae</taxon>
        <taxon>Amycolatopsis</taxon>
    </lineage>
</organism>
<evidence type="ECO:0000256" key="5">
    <source>
        <dbReference type="ARBA" id="ARBA00022989"/>
    </source>
</evidence>
<proteinExistence type="inferred from homology"/>
<dbReference type="PANTHER" id="PTHR43386:SF25">
    <property type="entry name" value="PEPTIDE ABC TRANSPORTER PERMEASE PROTEIN"/>
    <property type="match status" value="1"/>
</dbReference>
<feature type="transmembrane region" description="Helical" evidence="7">
    <location>
        <begin position="147"/>
        <end position="165"/>
    </location>
</feature>
<dbReference type="RefSeq" id="WP_005151599.1">
    <property type="nucleotide sequence ID" value="NZ_ANMG01000005.1"/>
</dbReference>
<dbReference type="GO" id="GO:0005886">
    <property type="term" value="C:plasma membrane"/>
    <property type="evidence" value="ECO:0007669"/>
    <property type="project" value="UniProtKB-SubCell"/>
</dbReference>
<comment type="caution">
    <text evidence="9">The sequence shown here is derived from an EMBL/GenBank/DDBJ whole genome shotgun (WGS) entry which is preliminary data.</text>
</comment>
<dbReference type="OrthoDB" id="3531748at2"/>
<feature type="transmembrane region" description="Helical" evidence="7">
    <location>
        <begin position="121"/>
        <end position="141"/>
    </location>
</feature>
<gene>
    <name evidence="10" type="ORF">B0293_36950</name>
    <name evidence="9" type="ORF">C791_5013</name>
</gene>
<keyword evidence="3" id="KW-1003">Cell membrane</keyword>
<evidence type="ECO:0000256" key="4">
    <source>
        <dbReference type="ARBA" id="ARBA00022692"/>
    </source>
</evidence>
<evidence type="ECO:0000313" key="11">
    <source>
        <dbReference type="Proteomes" id="UP000014137"/>
    </source>
</evidence>
<keyword evidence="6 7" id="KW-0472">Membrane</keyword>
<dbReference type="GO" id="GO:0055085">
    <property type="term" value="P:transmembrane transport"/>
    <property type="evidence" value="ECO:0007669"/>
    <property type="project" value="InterPro"/>
</dbReference>
<dbReference type="PROSITE" id="PS50928">
    <property type="entry name" value="ABC_TM1"/>
    <property type="match status" value="1"/>
</dbReference>
<evidence type="ECO:0000256" key="3">
    <source>
        <dbReference type="ARBA" id="ARBA00022475"/>
    </source>
</evidence>
<feature type="domain" description="ABC transmembrane type-1" evidence="8">
    <location>
        <begin position="82"/>
        <end position="272"/>
    </location>
</feature>
<feature type="transmembrane region" description="Helical" evidence="7">
    <location>
        <begin position="204"/>
        <end position="229"/>
    </location>
</feature>
<dbReference type="Pfam" id="PF00528">
    <property type="entry name" value="BPD_transp_1"/>
    <property type="match status" value="1"/>
</dbReference>
<dbReference type="Proteomes" id="UP000014137">
    <property type="component" value="Unassembled WGS sequence"/>
</dbReference>
<dbReference type="CDD" id="cd06261">
    <property type="entry name" value="TM_PBP2"/>
    <property type="match status" value="1"/>
</dbReference>
<feature type="transmembrane region" description="Helical" evidence="7">
    <location>
        <begin position="21"/>
        <end position="42"/>
    </location>
</feature>
<evidence type="ECO:0000313" key="10">
    <source>
        <dbReference type="EMBL" id="OOC01893.1"/>
    </source>
</evidence>
<keyword evidence="4 7" id="KW-0812">Transmembrane</keyword>
<reference evidence="9 11" key="1">
    <citation type="submission" date="2012-10" db="EMBL/GenBank/DDBJ databases">
        <title>Genome assembly of Amycolatopsis azurea DSM 43854.</title>
        <authorList>
            <person name="Khatri I."/>
            <person name="Kaur I."/>
            <person name="Subramanian S."/>
            <person name="Mayilraj S."/>
        </authorList>
    </citation>
    <scope>NUCLEOTIDE SEQUENCE [LARGE SCALE GENOMIC DNA]</scope>
    <source>
        <strain evidence="9 11">DSM 43854</strain>
    </source>
</reference>
<dbReference type="PATRIC" id="fig|1238180.3.peg.999"/>
<evidence type="ECO:0000313" key="9">
    <source>
        <dbReference type="EMBL" id="EMD29273.1"/>
    </source>
</evidence>
<protein>
    <submittedName>
        <fullName evidence="9">Dipeptide transport system permease protein DppC</fullName>
    </submittedName>
    <submittedName>
        <fullName evidence="10">Peptide ABC transporter permease</fullName>
    </submittedName>
</protein>
<keyword evidence="12" id="KW-1185">Reference proteome</keyword>
<accession>M2PXB4</accession>
<dbReference type="InterPro" id="IPR000515">
    <property type="entry name" value="MetI-like"/>
</dbReference>
<feature type="transmembrane region" description="Helical" evidence="7">
    <location>
        <begin position="249"/>
        <end position="268"/>
    </location>
</feature>
<dbReference type="AlphaFoldDB" id="M2PXB4"/>
<comment type="subcellular location">
    <subcellularLocation>
        <location evidence="1 7">Cell membrane</location>
        <topology evidence="1 7">Multi-pass membrane protein</topology>
    </subcellularLocation>
</comment>
<dbReference type="SUPFAM" id="SSF161098">
    <property type="entry name" value="MetI-like"/>
    <property type="match status" value="1"/>
</dbReference>
<evidence type="ECO:0000259" key="8">
    <source>
        <dbReference type="PROSITE" id="PS50928"/>
    </source>
</evidence>
<evidence type="ECO:0000256" key="1">
    <source>
        <dbReference type="ARBA" id="ARBA00004651"/>
    </source>
</evidence>
<evidence type="ECO:0000313" key="12">
    <source>
        <dbReference type="Proteomes" id="UP000188551"/>
    </source>
</evidence>
<evidence type="ECO:0000256" key="2">
    <source>
        <dbReference type="ARBA" id="ARBA00022448"/>
    </source>
</evidence>
<dbReference type="EMBL" id="MUXN01000027">
    <property type="protein sequence ID" value="OOC01893.1"/>
    <property type="molecule type" value="Genomic_DNA"/>
</dbReference>
<reference evidence="10 12" key="2">
    <citation type="submission" date="2017-02" db="EMBL/GenBank/DDBJ databases">
        <title>Amycolatopsis azurea DSM 43854 draft genome.</title>
        <authorList>
            <person name="Mayilraj S."/>
        </authorList>
    </citation>
    <scope>NUCLEOTIDE SEQUENCE [LARGE SCALE GENOMIC DNA]</scope>
    <source>
        <strain evidence="10 12">DSM 43854</strain>
    </source>
</reference>
<keyword evidence="2 7" id="KW-0813">Transport</keyword>
<dbReference type="Gene3D" id="1.10.3720.10">
    <property type="entry name" value="MetI-like"/>
    <property type="match status" value="1"/>
</dbReference>
<dbReference type="PANTHER" id="PTHR43386">
    <property type="entry name" value="OLIGOPEPTIDE TRANSPORT SYSTEM PERMEASE PROTEIN APPC"/>
    <property type="match status" value="1"/>
</dbReference>
<evidence type="ECO:0000256" key="6">
    <source>
        <dbReference type="ARBA" id="ARBA00023136"/>
    </source>
</evidence>
<sequence>MAIAETTLARPRTFLVPWRPGLVLSAAWLLLVVVAAVTPSVFAPGDPLAIDTAARLLPPSLDHPFGTDRLGRDLFAQTVHGAGRTLPAAVLATLIGLGAGVTLGLLSGFLRGVVDLALMRLVDVLLAIPGLLLALMLVSVLGKGSTIDVAIAIGVTAIAGTARVMRAEVLRIAGSDFVEAARIGGARRSRIVLRHVLPNAMGPVWVLTLLLFGMAILGVTTLSFLGFGTQPPTPEWGALVSSGRDFLGSAWWLSLLPGAVVALTVLAANRVSLVFDKGGSEPW</sequence>
<evidence type="ECO:0000256" key="7">
    <source>
        <dbReference type="RuleBase" id="RU363032"/>
    </source>
</evidence>
<keyword evidence="5 7" id="KW-1133">Transmembrane helix</keyword>
<dbReference type="Proteomes" id="UP000188551">
    <property type="component" value="Unassembled WGS sequence"/>
</dbReference>
<dbReference type="InterPro" id="IPR035906">
    <property type="entry name" value="MetI-like_sf"/>
</dbReference>
<feature type="transmembrane region" description="Helical" evidence="7">
    <location>
        <begin position="88"/>
        <end position="109"/>
    </location>
</feature>
<name>M2PXB4_9PSEU</name>
<dbReference type="EMBL" id="ANMG01000005">
    <property type="protein sequence ID" value="EMD29273.1"/>
    <property type="molecule type" value="Genomic_DNA"/>
</dbReference>
<comment type="similarity">
    <text evidence="7">Belongs to the binding-protein-dependent transport system permease family.</text>
</comment>